<comment type="caution">
    <text evidence="2">The sequence shown here is derived from an EMBL/GenBank/DDBJ whole genome shotgun (WGS) entry which is preliminary data.</text>
</comment>
<reference evidence="2 3" key="1">
    <citation type="submission" date="2021-01" db="EMBL/GenBank/DDBJ databases">
        <title>Roseomonas sp. nov, a bacterium isolated from an oil production mixture in Yumen Oilfield.</title>
        <authorList>
            <person name="Wu D."/>
        </authorList>
    </citation>
    <scope>NUCLEOTIDE SEQUENCE [LARGE SCALE GENOMIC DNA]</scope>
    <source>
        <strain evidence="2 3">ROY-5-3</strain>
    </source>
</reference>
<dbReference type="RefSeq" id="WP_216873457.1">
    <property type="nucleotide sequence ID" value="NZ_JAERQM010000001.1"/>
</dbReference>
<feature type="chain" id="PRO_5045129133" description="Glycine zipper domain-containing protein" evidence="1">
    <location>
        <begin position="23"/>
        <end position="104"/>
    </location>
</feature>
<sequence>MKTFLAALLMLGLALAPQAARAQGAAVLTTPAIPSVTLPSVTLPEVPSQRITAGHAMALGVGLFAGAVAGSALIHGGALATAIGAAAGLALGHWVWTEADIDID</sequence>
<feature type="signal peptide" evidence="1">
    <location>
        <begin position="1"/>
        <end position="22"/>
    </location>
</feature>
<evidence type="ECO:0000313" key="2">
    <source>
        <dbReference type="EMBL" id="MBU8543169.1"/>
    </source>
</evidence>
<evidence type="ECO:0008006" key="4">
    <source>
        <dbReference type="Google" id="ProtNLM"/>
    </source>
</evidence>
<proteinExistence type="predicted"/>
<gene>
    <name evidence="2" type="ORF">JJQ90_05595</name>
</gene>
<keyword evidence="3" id="KW-1185">Reference proteome</keyword>
<organism evidence="2 3">
    <name type="scientific">Falsiroseomonas oleicola</name>
    <dbReference type="NCBI Taxonomy" id="2801474"/>
    <lineage>
        <taxon>Bacteria</taxon>
        <taxon>Pseudomonadati</taxon>
        <taxon>Pseudomonadota</taxon>
        <taxon>Alphaproteobacteria</taxon>
        <taxon>Acetobacterales</taxon>
        <taxon>Roseomonadaceae</taxon>
        <taxon>Falsiroseomonas</taxon>
    </lineage>
</organism>
<accession>A0ABS6H3D6</accession>
<evidence type="ECO:0000256" key="1">
    <source>
        <dbReference type="SAM" id="SignalP"/>
    </source>
</evidence>
<protein>
    <recommendedName>
        <fullName evidence="4">Glycine zipper domain-containing protein</fullName>
    </recommendedName>
</protein>
<keyword evidence="1" id="KW-0732">Signal</keyword>
<dbReference type="EMBL" id="JAERQM010000001">
    <property type="protein sequence ID" value="MBU8543169.1"/>
    <property type="molecule type" value="Genomic_DNA"/>
</dbReference>
<dbReference type="Proteomes" id="UP000689967">
    <property type="component" value="Unassembled WGS sequence"/>
</dbReference>
<name>A0ABS6H3D6_9PROT</name>
<evidence type="ECO:0000313" key="3">
    <source>
        <dbReference type="Proteomes" id="UP000689967"/>
    </source>
</evidence>